<name>A0ABY9YNQ3_9GAMM</name>
<gene>
    <name evidence="2" type="ORF">PDM29_18290</name>
</gene>
<keyword evidence="1" id="KW-0732">Signal</keyword>
<feature type="chain" id="PRO_5045190971" evidence="1">
    <location>
        <begin position="28"/>
        <end position="147"/>
    </location>
</feature>
<evidence type="ECO:0000313" key="2">
    <source>
        <dbReference type="EMBL" id="WNH52260.1"/>
    </source>
</evidence>
<dbReference type="RefSeq" id="WP_311191465.1">
    <property type="nucleotide sequence ID" value="NZ_CP115541.1"/>
</dbReference>
<protein>
    <submittedName>
        <fullName evidence="2">Uncharacterized protein</fullName>
    </submittedName>
</protein>
<sequence>MKIITLRAATAVLLVLLSLLVVPLVRAQQAPLPSSDAADIAERPHASNKWRIAFDERAKSDGTISFRIWPAQADPILIEVPIKDGVSENHIAAAVRDAIGTRLGKGYHVETDDGEDVLVKARHGTADFGLDLVSNTVRDVDIKLHRE</sequence>
<evidence type="ECO:0000313" key="3">
    <source>
        <dbReference type="Proteomes" id="UP001302072"/>
    </source>
</evidence>
<keyword evidence="3" id="KW-1185">Reference proteome</keyword>
<reference evidence="2 3" key="1">
    <citation type="submission" date="2022-12" db="EMBL/GenBank/DDBJ databases">
        <title>Two new species, Stenotrophomonas aracearum and Stenotrophomonas oahuensis, isolated from Anthurium (Araceae family) in Hawaii.</title>
        <authorList>
            <person name="Chunag S.C."/>
            <person name="Dobhal S."/>
            <person name="Alvarez A."/>
            <person name="Arif M."/>
        </authorList>
    </citation>
    <scope>NUCLEOTIDE SEQUENCE [LARGE SCALE GENOMIC DNA]</scope>
    <source>
        <strain evidence="2 3">A5586</strain>
    </source>
</reference>
<dbReference type="Proteomes" id="UP001302072">
    <property type="component" value="Chromosome"/>
</dbReference>
<evidence type="ECO:0000256" key="1">
    <source>
        <dbReference type="SAM" id="SignalP"/>
    </source>
</evidence>
<proteinExistence type="predicted"/>
<accession>A0ABY9YNQ3</accession>
<organism evidence="2 3">
    <name type="scientific">Stenotrophomonas oahuensis</name>
    <dbReference type="NCBI Taxonomy" id="3003271"/>
    <lineage>
        <taxon>Bacteria</taxon>
        <taxon>Pseudomonadati</taxon>
        <taxon>Pseudomonadota</taxon>
        <taxon>Gammaproteobacteria</taxon>
        <taxon>Lysobacterales</taxon>
        <taxon>Lysobacteraceae</taxon>
        <taxon>Stenotrophomonas</taxon>
    </lineage>
</organism>
<dbReference type="EMBL" id="CP115541">
    <property type="protein sequence ID" value="WNH52260.1"/>
    <property type="molecule type" value="Genomic_DNA"/>
</dbReference>
<feature type="signal peptide" evidence="1">
    <location>
        <begin position="1"/>
        <end position="27"/>
    </location>
</feature>